<sequence length="185" mass="21843">SFKVNNKDGWLSSSVKRYSSLEVAKEAINDHEIEKFCKYILHRRSSYEDSQHHIRWDPADNIPYVISSSYKYECQHGKDRNKFYNKKRQIGNYLSGKKTYKSIKESIKKDCPAFITIREVIKFPLFKPINASLRQRRESSKMLRHALLNEDDIEKILVCYVKFPDDSDHKGHALGEVVCKQWIQL</sequence>
<proteinExistence type="predicted"/>
<dbReference type="AlphaFoldDB" id="H2Z6P2"/>
<keyword evidence="2" id="KW-1185">Reference proteome</keyword>
<dbReference type="Pfam" id="PF15299">
    <property type="entry name" value="ALS2CR8"/>
    <property type="match status" value="1"/>
</dbReference>
<dbReference type="PANTHER" id="PTHR47456">
    <property type="entry name" value="PHD-TYPE DOMAIN-CONTAINING PROTEIN"/>
    <property type="match status" value="1"/>
</dbReference>
<reference evidence="1" key="2">
    <citation type="submission" date="2025-08" db="UniProtKB">
        <authorList>
            <consortium name="Ensembl"/>
        </authorList>
    </citation>
    <scope>IDENTIFICATION</scope>
</reference>
<evidence type="ECO:0000313" key="2">
    <source>
        <dbReference type="Proteomes" id="UP000007875"/>
    </source>
</evidence>
<dbReference type="PANTHER" id="PTHR47456:SF6">
    <property type="entry name" value="SI:DKEY-31C13.1"/>
    <property type="match status" value="1"/>
</dbReference>
<dbReference type="GO" id="GO:0003700">
    <property type="term" value="F:DNA-binding transcription factor activity"/>
    <property type="evidence" value="ECO:0007669"/>
    <property type="project" value="InterPro"/>
</dbReference>
<name>H2Z6P2_CIOSA</name>
<reference evidence="1" key="3">
    <citation type="submission" date="2025-09" db="UniProtKB">
        <authorList>
            <consortium name="Ensembl"/>
        </authorList>
    </citation>
    <scope>IDENTIFICATION</scope>
</reference>
<dbReference type="InParanoid" id="H2Z6P2"/>
<protein>
    <submittedName>
        <fullName evidence="1">Uncharacterized protein</fullName>
    </submittedName>
</protein>
<reference evidence="2" key="1">
    <citation type="submission" date="2003-08" db="EMBL/GenBank/DDBJ databases">
        <authorList>
            <person name="Birren B."/>
            <person name="Nusbaum C."/>
            <person name="Abebe A."/>
            <person name="Abouelleil A."/>
            <person name="Adekoya E."/>
            <person name="Ait-zahra M."/>
            <person name="Allen N."/>
            <person name="Allen T."/>
            <person name="An P."/>
            <person name="Anderson M."/>
            <person name="Anderson S."/>
            <person name="Arachchi H."/>
            <person name="Armbruster J."/>
            <person name="Bachantsang P."/>
            <person name="Baldwin J."/>
            <person name="Barry A."/>
            <person name="Bayul T."/>
            <person name="Blitshsteyn B."/>
            <person name="Bloom T."/>
            <person name="Blye J."/>
            <person name="Boguslavskiy L."/>
            <person name="Borowsky M."/>
            <person name="Boukhgalter B."/>
            <person name="Brunache A."/>
            <person name="Butler J."/>
            <person name="Calixte N."/>
            <person name="Calvo S."/>
            <person name="Camarata J."/>
            <person name="Campo K."/>
            <person name="Chang J."/>
            <person name="Cheshatsang Y."/>
            <person name="Citroen M."/>
            <person name="Collymore A."/>
            <person name="Considine T."/>
            <person name="Cook A."/>
            <person name="Cooke P."/>
            <person name="Corum B."/>
            <person name="Cuomo C."/>
            <person name="David R."/>
            <person name="Dawoe T."/>
            <person name="Degray S."/>
            <person name="Dodge S."/>
            <person name="Dooley K."/>
            <person name="Dorje P."/>
            <person name="Dorjee K."/>
            <person name="Dorris L."/>
            <person name="Duffey N."/>
            <person name="Dupes A."/>
            <person name="Elkins T."/>
            <person name="Engels R."/>
            <person name="Erickson J."/>
            <person name="Farina A."/>
            <person name="Faro S."/>
            <person name="Ferreira P."/>
            <person name="Fischer H."/>
            <person name="Fitzgerald M."/>
            <person name="Foley K."/>
            <person name="Gage D."/>
            <person name="Galagan J."/>
            <person name="Gearin G."/>
            <person name="Gnerre S."/>
            <person name="Gnirke A."/>
            <person name="Goyette A."/>
            <person name="Graham J."/>
            <person name="Grandbois E."/>
            <person name="Gyaltsen K."/>
            <person name="Hafez N."/>
            <person name="Hagopian D."/>
            <person name="Hagos B."/>
            <person name="Hall J."/>
            <person name="Hatcher B."/>
            <person name="Heller A."/>
            <person name="Higgins H."/>
            <person name="Honan T."/>
            <person name="Horn A."/>
            <person name="Houde N."/>
            <person name="Hughes L."/>
            <person name="Hulme W."/>
            <person name="Husby E."/>
            <person name="Iliev I."/>
            <person name="Jaffe D."/>
            <person name="Jones C."/>
            <person name="Kamal M."/>
            <person name="Kamat A."/>
            <person name="Kamvysselis M."/>
            <person name="Karlsson E."/>
            <person name="Kells C."/>
            <person name="Kieu A."/>
            <person name="Kisner P."/>
            <person name="Kodira C."/>
            <person name="Kulbokas E."/>
            <person name="Labutti K."/>
            <person name="Lama D."/>
            <person name="Landers T."/>
            <person name="Leger J."/>
            <person name="Levine S."/>
            <person name="Lewis D."/>
            <person name="Lewis T."/>
            <person name="Lindblad-toh K."/>
            <person name="Liu X."/>
            <person name="Lokyitsang T."/>
            <person name="Lokyitsang Y."/>
            <person name="Lucien O."/>
            <person name="Lui A."/>
            <person name="Ma L.J."/>
            <person name="Mabbitt R."/>
            <person name="Macdonald J."/>
            <person name="Maclean C."/>
            <person name="Major J."/>
            <person name="Manning J."/>
            <person name="Marabella R."/>
            <person name="Maru K."/>
            <person name="Matthews C."/>
            <person name="Mauceli E."/>
            <person name="Mccarthy M."/>
            <person name="Mcdonough S."/>
            <person name="Mcghee T."/>
            <person name="Meldrim J."/>
            <person name="Meneus L."/>
            <person name="Mesirov J."/>
            <person name="Mihalev A."/>
            <person name="Mihova T."/>
            <person name="Mikkelsen T."/>
            <person name="Mlenga V."/>
            <person name="Moru K."/>
            <person name="Mozes J."/>
            <person name="Mulrain L."/>
            <person name="Munson G."/>
            <person name="Naylor J."/>
            <person name="Newes C."/>
            <person name="Nguyen C."/>
            <person name="Nguyen N."/>
            <person name="Nguyen T."/>
            <person name="Nicol R."/>
            <person name="Nielsen C."/>
            <person name="Nizzari M."/>
            <person name="Norbu C."/>
            <person name="Norbu N."/>
            <person name="O'donnell P."/>
            <person name="Okoawo O."/>
            <person name="O'leary S."/>
            <person name="Omotosho B."/>
            <person name="O'neill K."/>
            <person name="Osman S."/>
            <person name="Parker S."/>
            <person name="Perrin D."/>
            <person name="Phunkhang P."/>
            <person name="Piqani B."/>
            <person name="Purcell S."/>
            <person name="Rachupka T."/>
            <person name="Ramasamy U."/>
            <person name="Rameau R."/>
            <person name="Ray V."/>
            <person name="Raymond C."/>
            <person name="Retta R."/>
            <person name="Richardson S."/>
            <person name="Rise C."/>
            <person name="Rodriguez J."/>
            <person name="Rogers J."/>
            <person name="Rogov P."/>
            <person name="Rutman M."/>
            <person name="Schupbach R."/>
            <person name="Seaman C."/>
            <person name="Settipalli S."/>
            <person name="Sharpe T."/>
            <person name="Sheridan J."/>
            <person name="Sherpa N."/>
            <person name="Shi J."/>
            <person name="Smirnov S."/>
            <person name="Smith C."/>
            <person name="Sougnez C."/>
            <person name="Spencer B."/>
            <person name="Stalker J."/>
            <person name="Stange-thomann N."/>
            <person name="Stavropoulos S."/>
            <person name="Stetson K."/>
            <person name="Stone C."/>
            <person name="Stone S."/>
            <person name="Stubbs M."/>
            <person name="Talamas J."/>
            <person name="Tchuinga P."/>
            <person name="Tenzing P."/>
            <person name="Tesfaye S."/>
            <person name="Theodore J."/>
            <person name="Thoulutsang Y."/>
            <person name="Topham K."/>
            <person name="Towey S."/>
            <person name="Tsamla T."/>
            <person name="Tsomo N."/>
            <person name="Vallee D."/>
            <person name="Vassiliev H."/>
            <person name="Venkataraman V."/>
            <person name="Vinson J."/>
            <person name="Vo A."/>
            <person name="Wade C."/>
            <person name="Wang S."/>
            <person name="Wangchuk T."/>
            <person name="Wangdi T."/>
            <person name="Whittaker C."/>
            <person name="Wilkinson J."/>
            <person name="Wu Y."/>
            <person name="Wyman D."/>
            <person name="Yadav S."/>
            <person name="Yang S."/>
            <person name="Yang X."/>
            <person name="Yeager S."/>
            <person name="Yee E."/>
            <person name="Young G."/>
            <person name="Zainoun J."/>
            <person name="Zembeck L."/>
            <person name="Zimmer A."/>
            <person name="Zody M."/>
            <person name="Lander E."/>
        </authorList>
    </citation>
    <scope>NUCLEOTIDE SEQUENCE [LARGE SCALE GENOMIC DNA]</scope>
</reference>
<dbReference type="HOGENOM" id="CLU_1464432_0_0_1"/>
<dbReference type="GeneTree" id="ENSGT00390000013916"/>
<dbReference type="Proteomes" id="UP000007875">
    <property type="component" value="Unassembled WGS sequence"/>
</dbReference>
<dbReference type="Ensembl" id="ENSCSAVT00000013404.1">
    <property type="protein sequence ID" value="ENSCSAVP00000013254.1"/>
    <property type="gene ID" value="ENSCSAVG00000007778.1"/>
</dbReference>
<evidence type="ECO:0000313" key="1">
    <source>
        <dbReference type="Ensembl" id="ENSCSAVP00000013254.1"/>
    </source>
</evidence>
<organism evidence="1 2">
    <name type="scientific">Ciona savignyi</name>
    <name type="common">Pacific transparent sea squirt</name>
    <dbReference type="NCBI Taxonomy" id="51511"/>
    <lineage>
        <taxon>Eukaryota</taxon>
        <taxon>Metazoa</taxon>
        <taxon>Chordata</taxon>
        <taxon>Tunicata</taxon>
        <taxon>Ascidiacea</taxon>
        <taxon>Phlebobranchia</taxon>
        <taxon>Cionidae</taxon>
        <taxon>Ciona</taxon>
    </lineage>
</organism>
<dbReference type="InterPro" id="IPR029309">
    <property type="entry name" value="CaRF"/>
</dbReference>
<accession>H2Z6P2</accession>
<dbReference type="OMA" id="ECAFIDE"/>